<evidence type="ECO:0000259" key="1">
    <source>
        <dbReference type="PROSITE" id="PS50994"/>
    </source>
</evidence>
<dbReference type="SUPFAM" id="SSF46689">
    <property type="entry name" value="Homeodomain-like"/>
    <property type="match status" value="1"/>
</dbReference>
<protein>
    <submittedName>
        <fullName evidence="2">Transposase</fullName>
    </submittedName>
</protein>
<sequence>MVHRNASMSAEGCRRLVERCENRPISHVAAEMGISRACASTWVNHYLRHGATGLHERSSVPHRSPRATSGATVATIDAWRRKWSAARITAELAHCGTMLDRRTVTRHPARLGLARRRFIDPAGASNRAPGRITAHWPGHMVHLDVKKVARIPDGGGCRMRGRDSVQTRAVDRAKSAGAAGGYLYLHSAVDGFSRLAYTEALGDEKGATAAAFLARAKVFFAAHGITHLYRVVTDNGTCYRLAVFSRIVGRRTKHRRAGRNLASGR</sequence>
<dbReference type="InterPro" id="IPR012337">
    <property type="entry name" value="RNaseH-like_sf"/>
</dbReference>
<dbReference type="InterPro" id="IPR036397">
    <property type="entry name" value="RNaseH_sf"/>
</dbReference>
<comment type="caution">
    <text evidence="2">The sequence shown here is derived from an EMBL/GenBank/DDBJ whole genome shotgun (WGS) entry which is preliminary data.</text>
</comment>
<dbReference type="SUPFAM" id="SSF53098">
    <property type="entry name" value="Ribonuclease H-like"/>
    <property type="match status" value="1"/>
</dbReference>
<dbReference type="InterPro" id="IPR055247">
    <property type="entry name" value="InsJ-like_HTH"/>
</dbReference>
<dbReference type="GO" id="GO:0015074">
    <property type="term" value="P:DNA integration"/>
    <property type="evidence" value="ECO:0007669"/>
    <property type="project" value="InterPro"/>
</dbReference>
<dbReference type="Pfam" id="PF13518">
    <property type="entry name" value="HTH_28"/>
    <property type="match status" value="1"/>
</dbReference>
<dbReference type="Gene3D" id="3.30.420.10">
    <property type="entry name" value="Ribonuclease H-like superfamily/Ribonuclease H"/>
    <property type="match status" value="1"/>
</dbReference>
<dbReference type="Proteomes" id="UP000523007">
    <property type="component" value="Unassembled WGS sequence"/>
</dbReference>
<organism evidence="2 3">
    <name type="scientific">Lipingzhangella halophila</name>
    <dbReference type="NCBI Taxonomy" id="1783352"/>
    <lineage>
        <taxon>Bacteria</taxon>
        <taxon>Bacillati</taxon>
        <taxon>Actinomycetota</taxon>
        <taxon>Actinomycetes</taxon>
        <taxon>Streptosporangiales</taxon>
        <taxon>Nocardiopsidaceae</taxon>
        <taxon>Lipingzhangella</taxon>
    </lineage>
</organism>
<keyword evidence="3" id="KW-1185">Reference proteome</keyword>
<dbReference type="GO" id="GO:0003676">
    <property type="term" value="F:nucleic acid binding"/>
    <property type="evidence" value="ECO:0007669"/>
    <property type="project" value="InterPro"/>
</dbReference>
<evidence type="ECO:0000313" key="2">
    <source>
        <dbReference type="EMBL" id="MBB4930668.1"/>
    </source>
</evidence>
<evidence type="ECO:0000313" key="3">
    <source>
        <dbReference type="Proteomes" id="UP000523007"/>
    </source>
</evidence>
<feature type="domain" description="Integrase catalytic" evidence="1">
    <location>
        <begin position="148"/>
        <end position="265"/>
    </location>
</feature>
<dbReference type="InterPro" id="IPR009057">
    <property type="entry name" value="Homeodomain-like_sf"/>
</dbReference>
<dbReference type="AlphaFoldDB" id="A0A7W7RFG4"/>
<accession>A0A7W7RFG4</accession>
<proteinExistence type="predicted"/>
<reference evidence="2 3" key="1">
    <citation type="submission" date="2020-08" db="EMBL/GenBank/DDBJ databases">
        <title>Sequencing the genomes of 1000 actinobacteria strains.</title>
        <authorList>
            <person name="Klenk H.-P."/>
        </authorList>
    </citation>
    <scope>NUCLEOTIDE SEQUENCE [LARGE SCALE GENOMIC DNA]</scope>
    <source>
        <strain evidence="2 3">DSM 102030</strain>
    </source>
</reference>
<dbReference type="InterPro" id="IPR001584">
    <property type="entry name" value="Integrase_cat-core"/>
</dbReference>
<gene>
    <name evidence="2" type="ORF">F4561_001488</name>
</gene>
<name>A0A7W7RFG4_9ACTN</name>
<dbReference type="EMBL" id="JACHJT010000001">
    <property type="protein sequence ID" value="MBB4930668.1"/>
    <property type="molecule type" value="Genomic_DNA"/>
</dbReference>
<dbReference type="PROSITE" id="PS50994">
    <property type="entry name" value="INTEGRASE"/>
    <property type="match status" value="1"/>
</dbReference>